<comment type="similarity">
    <text evidence="2">Belongs to the TCTP family.</text>
</comment>
<proteinExistence type="inferred from homology"/>
<dbReference type="Proteomes" id="UP000045706">
    <property type="component" value="Unassembled WGS sequence"/>
</dbReference>
<evidence type="ECO:0000313" key="4">
    <source>
        <dbReference type="EMBL" id="CRK22231.1"/>
    </source>
</evidence>
<dbReference type="InterPro" id="IPR011057">
    <property type="entry name" value="Mss4-like_sf"/>
</dbReference>
<dbReference type="InterPro" id="IPR011323">
    <property type="entry name" value="Mss4/transl-control_tumour"/>
</dbReference>
<accession>A0A0G4LJL3</accession>
<dbReference type="AlphaFoldDB" id="A0A0G4LJL3"/>
<gene>
    <name evidence="4" type="ORF">BN1723_017983</name>
</gene>
<dbReference type="EMBL" id="CVQI01012980">
    <property type="protein sequence ID" value="CRK22231.1"/>
    <property type="molecule type" value="Genomic_DNA"/>
</dbReference>
<organism evidence="4 5">
    <name type="scientific">Verticillium longisporum</name>
    <name type="common">Verticillium dahliae var. longisporum</name>
    <dbReference type="NCBI Taxonomy" id="100787"/>
    <lineage>
        <taxon>Eukaryota</taxon>
        <taxon>Fungi</taxon>
        <taxon>Dikarya</taxon>
        <taxon>Ascomycota</taxon>
        <taxon>Pezizomycotina</taxon>
        <taxon>Sordariomycetes</taxon>
        <taxon>Hypocreomycetidae</taxon>
        <taxon>Glomerellales</taxon>
        <taxon>Plectosphaerellaceae</taxon>
        <taxon>Verticillium</taxon>
    </lineage>
</organism>
<dbReference type="InterPro" id="IPR034737">
    <property type="entry name" value="TCTP"/>
</dbReference>
<dbReference type="SUPFAM" id="SSF51316">
    <property type="entry name" value="Mss4-like"/>
    <property type="match status" value="1"/>
</dbReference>
<evidence type="ECO:0000259" key="3">
    <source>
        <dbReference type="PROSITE" id="PS51797"/>
    </source>
</evidence>
<name>A0A0G4LJL3_VERLO</name>
<dbReference type="Gene3D" id="2.170.150.10">
    <property type="entry name" value="Metal Binding Protein, Guanine Nucleotide Exchange Factor, Chain A"/>
    <property type="match status" value="1"/>
</dbReference>
<protein>
    <recommendedName>
        <fullName evidence="1">Translationally-controlled tumor protein homolog</fullName>
    </recommendedName>
</protein>
<dbReference type="CDD" id="cd22997">
    <property type="entry name" value="GT_LH"/>
    <property type="match status" value="1"/>
</dbReference>
<dbReference type="InterPro" id="IPR018105">
    <property type="entry name" value="Translational_control_tumour_p"/>
</dbReference>
<sequence length="368" mass="41387">MRRLRFANHDRTATVEKAAGVLDAGYTIQMPAPLYRGLRRLFDALLDDERPVDSARAWIAGLRLGTNTATRHIYAFYHNTCSKKAFVDKYYDSWFFPVLRPLLRAAVRAIQAEEAEEALDDDVVKVNNIVNSFRLQSTSFDKKGYLSYLKGYMKAVKAHLQETGASAEEITKFEKGAQTYFDAKAAHIAKLRAITRYLHGPAAGEDDDLVIVVDGFDVLAQIPAETLIQRYFDVAAAADQRLADQRGLTVEEVHSKGLRQTVLWGTDKGCFPSSGNGDEKQRDPRCWLVPFSTLPRYVWGPETGTGGLPFSDSRFVNSGTVIGPLGDLRTLIDATLALIEDTFDPEYKYHNSDQYYVSTLYARQEYQR</sequence>
<evidence type="ECO:0000313" key="5">
    <source>
        <dbReference type="Proteomes" id="UP000045706"/>
    </source>
</evidence>
<feature type="domain" description="TCTP" evidence="3">
    <location>
        <begin position="113"/>
        <end position="181"/>
    </location>
</feature>
<dbReference type="PANTHER" id="PTHR36587">
    <property type="entry name" value="EXPRESSION SITE-ASSOCIATED GENE 3 (ESAG3)-LIKE PROTEIN"/>
    <property type="match status" value="1"/>
</dbReference>
<evidence type="ECO:0000256" key="1">
    <source>
        <dbReference type="ARBA" id="ARBA00014759"/>
    </source>
</evidence>
<reference evidence="5" key="1">
    <citation type="submission" date="2015-05" db="EMBL/GenBank/DDBJ databases">
        <authorList>
            <person name="Fogelqvist Johan"/>
        </authorList>
    </citation>
    <scope>NUCLEOTIDE SEQUENCE [LARGE SCALE GENOMIC DNA]</scope>
</reference>
<evidence type="ECO:0000256" key="2">
    <source>
        <dbReference type="PROSITE-ProRule" id="PRU01133"/>
    </source>
</evidence>
<dbReference type="PANTHER" id="PTHR36587:SF2">
    <property type="entry name" value="EXPRESSION SITE-ASSOCIATED GENE 3 (ESAG3)-LIKE PROTEIN"/>
    <property type="match status" value="1"/>
</dbReference>
<dbReference type="PROSITE" id="PS51797">
    <property type="entry name" value="TCTP_3"/>
    <property type="match status" value="1"/>
</dbReference>
<feature type="non-terminal residue" evidence="4">
    <location>
        <position position="368"/>
    </location>
</feature>
<dbReference type="Pfam" id="PF00838">
    <property type="entry name" value="TCTP"/>
    <property type="match status" value="1"/>
</dbReference>